<evidence type="ECO:0000313" key="1">
    <source>
        <dbReference type="EMBL" id="XCG50492.1"/>
    </source>
</evidence>
<reference evidence="1" key="1">
    <citation type="submission" date="2024-06" db="EMBL/GenBank/DDBJ databases">
        <title>Mesorhizobium karijinii sp. nov., a symbiont of the iconic Swainsona formosa from arid Australia.</title>
        <authorList>
            <person name="Hill Y.J."/>
            <person name="Watkin E.L.J."/>
            <person name="O'Hara G.W."/>
            <person name="Terpolilli J."/>
            <person name="Tye M.L."/>
            <person name="Kohlmeier M.G."/>
        </authorList>
    </citation>
    <scope>NUCLEOTIDE SEQUENCE</scope>
    <source>
        <strain evidence="1">WSM2240</strain>
    </source>
</reference>
<gene>
    <name evidence="1" type="ORF">ABVK50_08470</name>
</gene>
<dbReference type="EMBL" id="CP159253">
    <property type="protein sequence ID" value="XCG50492.1"/>
    <property type="molecule type" value="Genomic_DNA"/>
</dbReference>
<accession>A0AAU8CV26</accession>
<protein>
    <submittedName>
        <fullName evidence="1">Uncharacterized protein</fullName>
    </submittedName>
</protein>
<sequence length="70" mass="8439">MVLVLRQQMGVYALSQSFLERAYWGIRRRIRALFGIEERLKRKWAKMAEDEELRLQRLKESNSPESDRAQ</sequence>
<name>A0AAU8CV26_9HYPH</name>
<dbReference type="AlphaFoldDB" id="A0AAU8CV26"/>
<organism evidence="1">
    <name type="scientific">Mesorhizobium sp. WSM2240</name>
    <dbReference type="NCBI Taxonomy" id="3228851"/>
    <lineage>
        <taxon>Bacteria</taxon>
        <taxon>Pseudomonadati</taxon>
        <taxon>Pseudomonadota</taxon>
        <taxon>Alphaproteobacteria</taxon>
        <taxon>Hyphomicrobiales</taxon>
        <taxon>Phyllobacteriaceae</taxon>
        <taxon>Mesorhizobium</taxon>
    </lineage>
</organism>
<dbReference type="RefSeq" id="WP_353641982.1">
    <property type="nucleotide sequence ID" value="NZ_CP159253.1"/>
</dbReference>
<proteinExistence type="predicted"/>